<keyword evidence="2" id="KW-0808">Transferase</keyword>
<dbReference type="InterPro" id="IPR016181">
    <property type="entry name" value="Acyl_CoA_acyltransferase"/>
</dbReference>
<dbReference type="Gene3D" id="3.40.630.30">
    <property type="match status" value="1"/>
</dbReference>
<dbReference type="Proteomes" id="UP000199382">
    <property type="component" value="Unassembled WGS sequence"/>
</dbReference>
<proteinExistence type="predicted"/>
<dbReference type="InterPro" id="IPR052729">
    <property type="entry name" value="Acyl/Acetyltrans_Enzymes"/>
</dbReference>
<reference evidence="2 3" key="1">
    <citation type="submission" date="2016-10" db="EMBL/GenBank/DDBJ databases">
        <authorList>
            <person name="de Groot N.N."/>
        </authorList>
    </citation>
    <scope>NUCLEOTIDE SEQUENCE [LARGE SCALE GENOMIC DNA]</scope>
    <source>
        <strain evidence="2 3">DSM 25294</strain>
    </source>
</reference>
<name>A0A1G8NYD8_9RHOB</name>
<organism evidence="2 3">
    <name type="scientific">Aliiruegeria lutimaris</name>
    <dbReference type="NCBI Taxonomy" id="571298"/>
    <lineage>
        <taxon>Bacteria</taxon>
        <taxon>Pseudomonadati</taxon>
        <taxon>Pseudomonadota</taxon>
        <taxon>Alphaproteobacteria</taxon>
        <taxon>Rhodobacterales</taxon>
        <taxon>Roseobacteraceae</taxon>
        <taxon>Aliiruegeria</taxon>
    </lineage>
</organism>
<dbReference type="AlphaFoldDB" id="A0A1G8NYD8"/>
<dbReference type="Gene3D" id="3.40.630.90">
    <property type="match status" value="1"/>
</dbReference>
<feature type="domain" description="N-acetyltransferase" evidence="1">
    <location>
        <begin position="1"/>
        <end position="142"/>
    </location>
</feature>
<dbReference type="GO" id="GO:0016747">
    <property type="term" value="F:acyltransferase activity, transferring groups other than amino-acyl groups"/>
    <property type="evidence" value="ECO:0007669"/>
    <property type="project" value="InterPro"/>
</dbReference>
<accession>A0A1G8NYD8</accession>
<dbReference type="Pfam" id="PF18014">
    <property type="entry name" value="Acetyltransf_18"/>
    <property type="match status" value="1"/>
</dbReference>
<evidence type="ECO:0000259" key="1">
    <source>
        <dbReference type="PROSITE" id="PS51186"/>
    </source>
</evidence>
<dbReference type="InterPro" id="IPR041496">
    <property type="entry name" value="YitH/HolE_GNAT"/>
</dbReference>
<dbReference type="PROSITE" id="PS51186">
    <property type="entry name" value="GNAT"/>
    <property type="match status" value="1"/>
</dbReference>
<dbReference type="PANTHER" id="PTHR47237:SF1">
    <property type="entry name" value="SLL0310 PROTEIN"/>
    <property type="match status" value="1"/>
</dbReference>
<dbReference type="EMBL" id="FNEK01000008">
    <property type="protein sequence ID" value="SDI85262.1"/>
    <property type="molecule type" value="Genomic_DNA"/>
</dbReference>
<dbReference type="InterPro" id="IPR000182">
    <property type="entry name" value="GNAT_dom"/>
</dbReference>
<dbReference type="RefSeq" id="WP_093151244.1">
    <property type="nucleotide sequence ID" value="NZ_FNEK01000008.1"/>
</dbReference>
<evidence type="ECO:0000313" key="3">
    <source>
        <dbReference type="Proteomes" id="UP000199382"/>
    </source>
</evidence>
<gene>
    <name evidence="2" type="ORF">SAMN04488026_100821</name>
</gene>
<dbReference type="CDD" id="cd04301">
    <property type="entry name" value="NAT_SF"/>
    <property type="match status" value="1"/>
</dbReference>
<dbReference type="SUPFAM" id="SSF55729">
    <property type="entry name" value="Acyl-CoA N-acyltransferases (Nat)"/>
    <property type="match status" value="1"/>
</dbReference>
<evidence type="ECO:0000313" key="2">
    <source>
        <dbReference type="EMBL" id="SDI85262.1"/>
    </source>
</evidence>
<dbReference type="PANTHER" id="PTHR47237">
    <property type="entry name" value="SLL0310 PROTEIN"/>
    <property type="match status" value="1"/>
</dbReference>
<dbReference type="STRING" id="571298.SAMN04488026_100821"/>
<dbReference type="Pfam" id="PF00583">
    <property type="entry name" value="Acetyltransf_1"/>
    <property type="match status" value="1"/>
</dbReference>
<sequence>MILRNLSLSELETVLEWAATEGWNPGRDDPEAFLAADPEGFFVAEVDGRLAAAISVVNHSDSFAFLGLYICHPDFRGRGIGLALWKHALEHAGGRTVGLDGVPDQQENYRRSGFVASSETARFEGPLIARQNGALRPATAADMPGMIARCAAANGYSMDRFLSAWLRPTEYRESLVLDTGNGIAGLATWRRCRQGVKIGPLVADRLASATSLLHGIAARAPGETFVIDVPREMPAFAAHCRDAGMTCSFSTARMYRGAPPEAGGDIHTIATLELG</sequence>
<dbReference type="OrthoDB" id="20916at2"/>
<keyword evidence="3" id="KW-1185">Reference proteome</keyword>
<protein>
    <submittedName>
        <fullName evidence="2">Predicted N-acetyltransferase YhbS</fullName>
    </submittedName>
</protein>